<name>A0A1A7YM69_9TELE</name>
<protein>
    <submittedName>
        <fullName evidence="2">Uncharacterized protein</fullName>
    </submittedName>
</protein>
<dbReference type="AlphaFoldDB" id="A0A1A7YM69"/>
<dbReference type="EMBL" id="HADX01009012">
    <property type="protein sequence ID" value="SBP31244.1"/>
    <property type="molecule type" value="Transcribed_RNA"/>
</dbReference>
<evidence type="ECO:0000313" key="2">
    <source>
        <dbReference type="EMBL" id="SBP31244.1"/>
    </source>
</evidence>
<evidence type="ECO:0000256" key="1">
    <source>
        <dbReference type="SAM" id="MobiDB-lite"/>
    </source>
</evidence>
<gene>
    <name evidence="2" type="primary">Nfu_g_1_010861</name>
</gene>
<organism evidence="2">
    <name type="scientific">Iconisemion striatum</name>
    <dbReference type="NCBI Taxonomy" id="60296"/>
    <lineage>
        <taxon>Eukaryota</taxon>
        <taxon>Metazoa</taxon>
        <taxon>Chordata</taxon>
        <taxon>Craniata</taxon>
        <taxon>Vertebrata</taxon>
        <taxon>Euteleostomi</taxon>
        <taxon>Actinopterygii</taxon>
        <taxon>Neopterygii</taxon>
        <taxon>Teleostei</taxon>
        <taxon>Neoteleostei</taxon>
        <taxon>Acanthomorphata</taxon>
        <taxon>Ovalentaria</taxon>
        <taxon>Atherinomorphae</taxon>
        <taxon>Cyprinodontiformes</taxon>
        <taxon>Nothobranchiidae</taxon>
        <taxon>Iconisemion</taxon>
    </lineage>
</organism>
<feature type="region of interest" description="Disordered" evidence="1">
    <location>
        <begin position="102"/>
        <end position="122"/>
    </location>
</feature>
<reference evidence="2" key="1">
    <citation type="submission" date="2016-05" db="EMBL/GenBank/DDBJ databases">
        <authorList>
            <person name="Lavstsen T."/>
            <person name="Jespersen J.S."/>
        </authorList>
    </citation>
    <scope>NUCLEOTIDE SEQUENCE</scope>
    <source>
        <tissue evidence="2">Brain</tissue>
    </source>
</reference>
<reference evidence="2" key="2">
    <citation type="submission" date="2016-06" db="EMBL/GenBank/DDBJ databases">
        <title>The genome of a short-lived fish provides insights into sex chromosome evolution and the genetic control of aging.</title>
        <authorList>
            <person name="Reichwald K."/>
            <person name="Felder M."/>
            <person name="Petzold A."/>
            <person name="Koch P."/>
            <person name="Groth M."/>
            <person name="Platzer M."/>
        </authorList>
    </citation>
    <scope>NUCLEOTIDE SEQUENCE</scope>
    <source>
        <tissue evidence="2">Brain</tissue>
    </source>
</reference>
<sequence length="136" mass="14766">LLTLVLSSSPPQPSANHLTSMPSHLTVCSPGLQLSAVCLPPSASSLVRLFLDSTAILNLVYTQLHASLTSPSAHTDRTLTLLPHQDPYLHLKTALTPHHDNNFPSWTSSKHTTPLVPSSKEESRRIQEITMLGAVF</sequence>
<feature type="non-terminal residue" evidence="2">
    <location>
        <position position="136"/>
    </location>
</feature>
<proteinExistence type="predicted"/>
<accession>A0A1A7YM69</accession>
<feature type="non-terminal residue" evidence="2">
    <location>
        <position position="1"/>
    </location>
</feature>
<feature type="compositionally biased region" description="Polar residues" evidence="1">
    <location>
        <begin position="102"/>
        <end position="116"/>
    </location>
</feature>